<dbReference type="SUPFAM" id="SSF55068">
    <property type="entry name" value="Peptide methionine sulfoxide reductase"/>
    <property type="match status" value="1"/>
</dbReference>
<dbReference type="PROSITE" id="PS51790">
    <property type="entry name" value="MSRB"/>
    <property type="match status" value="1"/>
</dbReference>
<dbReference type="NCBIfam" id="TIGR00357">
    <property type="entry name" value="peptide-methionine (R)-S-oxide reductase MsrB"/>
    <property type="match status" value="1"/>
</dbReference>
<dbReference type="KEGG" id="osp:Odosp_0320"/>
<evidence type="ECO:0000256" key="10">
    <source>
        <dbReference type="HAMAP-Rule" id="MF_01401"/>
    </source>
</evidence>
<dbReference type="InterPro" id="IPR028427">
    <property type="entry name" value="Met_Sox_Rdtase_MsrB"/>
</dbReference>
<evidence type="ECO:0000256" key="6">
    <source>
        <dbReference type="ARBA" id="ARBA00047806"/>
    </source>
</evidence>
<dbReference type="GO" id="GO:0005737">
    <property type="term" value="C:cytoplasm"/>
    <property type="evidence" value="ECO:0007669"/>
    <property type="project" value="TreeGrafter"/>
</dbReference>
<dbReference type="AlphaFoldDB" id="F9Z4B5"/>
<dbReference type="HAMAP" id="MF_01401">
    <property type="entry name" value="MsrA"/>
    <property type="match status" value="1"/>
</dbReference>
<dbReference type="GO" id="GO:0030091">
    <property type="term" value="P:protein repair"/>
    <property type="evidence" value="ECO:0007669"/>
    <property type="project" value="InterPro"/>
</dbReference>
<evidence type="ECO:0000256" key="3">
    <source>
        <dbReference type="ARBA" id="ARBA00023002"/>
    </source>
</evidence>
<evidence type="ECO:0000259" key="11">
    <source>
        <dbReference type="PROSITE" id="PS51790"/>
    </source>
</evidence>
<feature type="active site" description="Nucleophile" evidence="9">
    <location>
        <position position="354"/>
    </location>
</feature>
<dbReference type="NCBIfam" id="TIGR00401">
    <property type="entry name" value="msrA"/>
    <property type="match status" value="1"/>
</dbReference>
<feature type="active site" evidence="10">
    <location>
        <position position="66"/>
    </location>
</feature>
<dbReference type="PANTHER" id="PTHR10173:SF59">
    <property type="entry name" value="PEPTIDE METHIONINE SULFOXIDE REDUCTASE MSRA_MSRB"/>
    <property type="match status" value="1"/>
</dbReference>
<organism evidence="12 13">
    <name type="scientific">Odoribacter splanchnicus (strain ATCC 29572 / DSM 20712 / CIP 104287 / JCM 15291 / NCTC 10825 / 1651/6)</name>
    <name type="common">Bacteroides splanchnicus</name>
    <dbReference type="NCBI Taxonomy" id="709991"/>
    <lineage>
        <taxon>Bacteria</taxon>
        <taxon>Pseudomonadati</taxon>
        <taxon>Bacteroidota</taxon>
        <taxon>Bacteroidia</taxon>
        <taxon>Bacteroidales</taxon>
        <taxon>Odoribacteraceae</taxon>
        <taxon>Odoribacter</taxon>
    </lineage>
</organism>
<comment type="catalytic activity">
    <reaction evidence="7 9">
        <text>L-methionyl-[protein] + [thioredoxin]-disulfide + H2O = L-methionyl-(R)-S-oxide-[protein] + [thioredoxin]-dithiol</text>
        <dbReference type="Rhea" id="RHEA:24164"/>
        <dbReference type="Rhea" id="RHEA-COMP:10698"/>
        <dbReference type="Rhea" id="RHEA-COMP:10700"/>
        <dbReference type="Rhea" id="RHEA-COMP:12313"/>
        <dbReference type="Rhea" id="RHEA-COMP:12314"/>
        <dbReference type="ChEBI" id="CHEBI:15377"/>
        <dbReference type="ChEBI" id="CHEBI:16044"/>
        <dbReference type="ChEBI" id="CHEBI:29950"/>
        <dbReference type="ChEBI" id="CHEBI:45764"/>
        <dbReference type="ChEBI" id="CHEBI:50058"/>
        <dbReference type="EC" id="1.8.4.12"/>
    </reaction>
</comment>
<comment type="similarity">
    <text evidence="9">Belongs to the MsrB Met sulfoxide reductase family.</text>
</comment>
<feature type="domain" description="MsrB" evidence="11">
    <location>
        <begin position="242"/>
        <end position="365"/>
    </location>
</feature>
<dbReference type="Pfam" id="PF01625">
    <property type="entry name" value="PMSR"/>
    <property type="match status" value="1"/>
</dbReference>
<dbReference type="EMBL" id="CP002544">
    <property type="protein sequence ID" value="ADY31419.1"/>
    <property type="molecule type" value="Genomic_DNA"/>
</dbReference>
<dbReference type="FunFam" id="2.170.150.20:FF:000003">
    <property type="entry name" value="Peptide methionine sulfoxide reductase MsrB"/>
    <property type="match status" value="1"/>
</dbReference>
<dbReference type="PaxDb" id="709991-Odosp_0320"/>
<gene>
    <name evidence="10" type="primary">msrA</name>
    <name evidence="9" type="synonym">msrB</name>
    <name evidence="12" type="ordered locus">Odosp_0320</name>
</gene>
<dbReference type="EC" id="1.8.4.11" evidence="10"/>
<comment type="catalytic activity">
    <reaction evidence="6 10">
        <text>L-methionyl-[protein] + [thioredoxin]-disulfide + H2O = L-methionyl-(S)-S-oxide-[protein] + [thioredoxin]-dithiol</text>
        <dbReference type="Rhea" id="RHEA:14217"/>
        <dbReference type="Rhea" id="RHEA-COMP:10698"/>
        <dbReference type="Rhea" id="RHEA-COMP:10700"/>
        <dbReference type="Rhea" id="RHEA-COMP:12313"/>
        <dbReference type="Rhea" id="RHEA-COMP:12315"/>
        <dbReference type="ChEBI" id="CHEBI:15377"/>
        <dbReference type="ChEBI" id="CHEBI:16044"/>
        <dbReference type="ChEBI" id="CHEBI:29950"/>
        <dbReference type="ChEBI" id="CHEBI:44120"/>
        <dbReference type="ChEBI" id="CHEBI:50058"/>
        <dbReference type="EC" id="1.8.4.11"/>
    </reaction>
</comment>
<evidence type="ECO:0000313" key="13">
    <source>
        <dbReference type="Proteomes" id="UP000006657"/>
    </source>
</evidence>
<keyword evidence="3 9" id="KW-0560">Oxidoreductase</keyword>
<keyword evidence="13" id="KW-1185">Reference proteome</keyword>
<evidence type="ECO:0000256" key="4">
    <source>
        <dbReference type="ARBA" id="ARBA00023268"/>
    </source>
</evidence>
<dbReference type="Gene3D" id="3.30.1060.10">
    <property type="entry name" value="Peptide methionine sulphoxide reductase MsrA"/>
    <property type="match status" value="1"/>
</dbReference>
<dbReference type="Gene3D" id="2.170.150.20">
    <property type="entry name" value="Peptide methionine sulfoxide reductase"/>
    <property type="match status" value="1"/>
</dbReference>
<evidence type="ECO:0000256" key="1">
    <source>
        <dbReference type="ARBA" id="ARBA00008076"/>
    </source>
</evidence>
<dbReference type="InterPro" id="IPR002569">
    <property type="entry name" value="Met_Sox_Rdtase_MsrA_dom"/>
</dbReference>
<evidence type="ECO:0000256" key="8">
    <source>
        <dbReference type="ARBA" id="ARBA00048782"/>
    </source>
</evidence>
<accession>F9Z4B5</accession>
<protein>
    <recommendedName>
        <fullName evidence="9 10">Multifunctional fusion protein</fullName>
    </recommendedName>
    <domain>
        <recommendedName>
            <fullName evidence="10">Peptide methionine sulfoxide reductase MsrA</fullName>
            <shortName evidence="10">Protein-methionine-S-oxide reductase</shortName>
            <ecNumber evidence="10">1.8.4.11</ecNumber>
        </recommendedName>
        <alternativeName>
            <fullName evidence="10">Peptide-methionine (S)-S-oxide reductase</fullName>
            <shortName evidence="10">Peptide Met(O) reductase</shortName>
        </alternativeName>
    </domain>
    <domain>
        <recommendedName>
            <fullName evidence="9">Peptide methionine sulfoxide reductase MsrB</fullName>
            <ecNumber evidence="9">1.8.4.12</ecNumber>
        </recommendedName>
        <alternativeName>
            <fullName evidence="9">Peptide-methionine (R)-S-oxide reductase</fullName>
        </alternativeName>
    </domain>
</protein>
<comment type="function">
    <text evidence="5 10">Has an important function as a repair enzyme for proteins that have been inactivated by oxidation. Catalyzes the reversible oxidation-reduction of methionine sulfoxide in proteins to methionine.</text>
</comment>
<evidence type="ECO:0000256" key="7">
    <source>
        <dbReference type="ARBA" id="ARBA00048488"/>
    </source>
</evidence>
<dbReference type="GO" id="GO:0033743">
    <property type="term" value="F:peptide-methionine (R)-S-oxide reductase activity"/>
    <property type="evidence" value="ECO:0007669"/>
    <property type="project" value="UniProtKB-UniRule"/>
</dbReference>
<dbReference type="HAMAP" id="MF_01400">
    <property type="entry name" value="MsrB"/>
    <property type="match status" value="1"/>
</dbReference>
<dbReference type="SUPFAM" id="SSF51316">
    <property type="entry name" value="Mss4-like"/>
    <property type="match status" value="1"/>
</dbReference>
<dbReference type="eggNOG" id="COG0225">
    <property type="taxonomic scope" value="Bacteria"/>
</dbReference>
<comment type="similarity">
    <text evidence="2">In the N-terminal section; belongs to the MsrA Met sulfoxide reductase family.</text>
</comment>
<evidence type="ECO:0000256" key="9">
    <source>
        <dbReference type="HAMAP-Rule" id="MF_01400"/>
    </source>
</evidence>
<keyword evidence="4" id="KW-0511">Multifunctional enzyme</keyword>
<dbReference type="GO" id="GO:0008113">
    <property type="term" value="F:peptide-methionine (S)-S-oxide reductase activity"/>
    <property type="evidence" value="ECO:0007669"/>
    <property type="project" value="UniProtKB-UniRule"/>
</dbReference>
<dbReference type="Proteomes" id="UP000006657">
    <property type="component" value="Chromosome"/>
</dbReference>
<dbReference type="InterPro" id="IPR036509">
    <property type="entry name" value="Met_Sox_Rdtase_MsrA_sf"/>
</dbReference>
<evidence type="ECO:0000256" key="2">
    <source>
        <dbReference type="ARBA" id="ARBA00011017"/>
    </source>
</evidence>
<sequence>MNFHLRNFSYRLLTLWERKMMKNTMMICLALFAAFGCTGQSKAGKGKTQELTTMENQKEIYLAGGCFWGTEHFMKQIRGVEATQVGYANSTVADPDYRQVCSGRTGAAEAVKVVYDPAEVGLPLLLGLYFKTIDPTSLNKQGNDRGTQYRTGIYYTDLADREVIVRAVDELSKRYDRPLAIEVKPLDNFYPAEGYHQDYLDKNPGGYCHIDPALFGLARQANLRPAGEGMKPPQTVYRRQDDATLKKTLSPEQYAVTRKNATEPPFQNAYWNEYREGIYVDITTGEPLFISADKFDSGCGWPSFSKPIDQGLIDEKTDTSHGMRRTEVRSKTGDAHLGHVFNDGPKDRGGLRYCINSASLRFIPKEDMEAQGYGAYLPLLDKK</sequence>
<dbReference type="EC" id="1.8.4.12" evidence="9"/>
<dbReference type="PANTHER" id="PTHR10173">
    <property type="entry name" value="METHIONINE SULFOXIDE REDUCTASE"/>
    <property type="match status" value="1"/>
</dbReference>
<dbReference type="HOGENOM" id="CLU_031040_1_0_10"/>
<dbReference type="Pfam" id="PF01641">
    <property type="entry name" value="SelR"/>
    <property type="match status" value="1"/>
</dbReference>
<proteinExistence type="inferred from homology"/>
<dbReference type="InterPro" id="IPR011057">
    <property type="entry name" value="Mss4-like_sf"/>
</dbReference>
<comment type="similarity">
    <text evidence="1">In the C-terminal section; belongs to the MsrB Met sulfoxide reductase family.</text>
</comment>
<dbReference type="InterPro" id="IPR002579">
    <property type="entry name" value="Met_Sox_Rdtase_MsrB_dom"/>
</dbReference>
<name>F9Z4B5_ODOSD</name>
<evidence type="ECO:0000256" key="5">
    <source>
        <dbReference type="ARBA" id="ARBA00024679"/>
    </source>
</evidence>
<dbReference type="eggNOG" id="COG0229">
    <property type="taxonomic scope" value="Bacteria"/>
</dbReference>
<comment type="caution">
    <text evidence="9">Lacks conserved residue(s) required for the propagation of feature annotation.</text>
</comment>
<dbReference type="GO" id="GO:0033744">
    <property type="term" value="F:L-methionine:thioredoxin-disulfide S-oxidoreductase activity"/>
    <property type="evidence" value="ECO:0007669"/>
    <property type="project" value="RHEA"/>
</dbReference>
<reference evidence="12 13" key="1">
    <citation type="journal article" date="2011" name="Stand. Genomic Sci.">
        <title>Complete genome sequence of Odoribacter splanchnicus type strain (1651/6).</title>
        <authorList>
            <consortium name="US DOE Joint Genome Institute (JGI-PGF)"/>
            <person name="Goker M."/>
            <person name="Gronow S."/>
            <person name="Zeytun A."/>
            <person name="Nolan M."/>
            <person name="Lucas S."/>
            <person name="Lapidus A."/>
            <person name="Hammon N."/>
            <person name="Deshpande S."/>
            <person name="Cheng J.F."/>
            <person name="Pitluck S."/>
            <person name="Liolios K."/>
            <person name="Pagani I."/>
            <person name="Ivanova N."/>
            <person name="Mavromatis K."/>
            <person name="Ovchinikova G."/>
            <person name="Pati A."/>
            <person name="Tapia R."/>
            <person name="Han C."/>
            <person name="Goodwin L."/>
            <person name="Chen A."/>
            <person name="Palaniappan K."/>
            <person name="Land M."/>
            <person name="Hauser L."/>
            <person name="Jeffries C.D."/>
            <person name="Brambilla E.M."/>
            <person name="Rohde M."/>
            <person name="Detter J.C."/>
            <person name="Woyke T."/>
            <person name="Bristow J."/>
            <person name="Markowitz V."/>
            <person name="Hugenholtz P."/>
            <person name="Eisen J.A."/>
            <person name="Kyrpides N.C."/>
            <person name="Klenk H.P."/>
        </authorList>
    </citation>
    <scope>NUCLEOTIDE SEQUENCE [LARGE SCALE GENOMIC DNA]</scope>
    <source>
        <strain evidence="13">ATCC 29572 / DSM 20712 / JCM 15291 / NCTC 10825 / 1651/6</strain>
    </source>
</reference>
<evidence type="ECO:0000313" key="12">
    <source>
        <dbReference type="EMBL" id="ADY31419.1"/>
    </source>
</evidence>
<comment type="catalytic activity">
    <reaction evidence="8 10">
        <text>[thioredoxin]-disulfide + L-methionine + H2O = L-methionine (S)-S-oxide + [thioredoxin]-dithiol</text>
        <dbReference type="Rhea" id="RHEA:19993"/>
        <dbReference type="Rhea" id="RHEA-COMP:10698"/>
        <dbReference type="Rhea" id="RHEA-COMP:10700"/>
        <dbReference type="ChEBI" id="CHEBI:15377"/>
        <dbReference type="ChEBI" id="CHEBI:29950"/>
        <dbReference type="ChEBI" id="CHEBI:50058"/>
        <dbReference type="ChEBI" id="CHEBI:57844"/>
        <dbReference type="ChEBI" id="CHEBI:58772"/>
        <dbReference type="EC" id="1.8.4.11"/>
    </reaction>
</comment>
<dbReference type="GO" id="GO:0006979">
    <property type="term" value="P:response to oxidative stress"/>
    <property type="evidence" value="ECO:0007669"/>
    <property type="project" value="InterPro"/>
</dbReference>
<dbReference type="STRING" id="709991.Odosp_0320"/>
<comment type="similarity">
    <text evidence="10">Belongs to the MsrA Met sulfoxide reductase family.</text>
</comment>